<dbReference type="InterPro" id="IPR000468">
    <property type="entry name" value="Barstar"/>
</dbReference>
<evidence type="ECO:0000313" key="2">
    <source>
        <dbReference type="EMBL" id="CEM34215.1"/>
    </source>
</evidence>
<gene>
    <name evidence="2" type="ORF">Vbra_510</name>
</gene>
<dbReference type="InParanoid" id="A0A0G4GTX5"/>
<dbReference type="Gene3D" id="3.30.370.10">
    <property type="entry name" value="Barstar-like"/>
    <property type="match status" value="1"/>
</dbReference>
<name>A0A0G4GTX5_VITBC</name>
<dbReference type="InterPro" id="IPR035905">
    <property type="entry name" value="Barstar-like_sf"/>
</dbReference>
<dbReference type="Proteomes" id="UP000041254">
    <property type="component" value="Unassembled WGS sequence"/>
</dbReference>
<evidence type="ECO:0000313" key="3">
    <source>
        <dbReference type="Proteomes" id="UP000041254"/>
    </source>
</evidence>
<dbReference type="EMBL" id="CDMY01000810">
    <property type="protein sequence ID" value="CEM34215.1"/>
    <property type="molecule type" value="Genomic_DNA"/>
</dbReference>
<reference evidence="2 3" key="1">
    <citation type="submission" date="2014-11" db="EMBL/GenBank/DDBJ databases">
        <authorList>
            <person name="Zhu J."/>
            <person name="Qi W."/>
            <person name="Song R."/>
        </authorList>
    </citation>
    <scope>NUCLEOTIDE SEQUENCE [LARGE SCALE GENOMIC DNA]</scope>
</reference>
<dbReference type="OrthoDB" id="10522191at2759"/>
<proteinExistence type="predicted"/>
<evidence type="ECO:0000259" key="1">
    <source>
        <dbReference type="Pfam" id="PF01337"/>
    </source>
</evidence>
<dbReference type="Pfam" id="PF01337">
    <property type="entry name" value="Barstar"/>
    <property type="match status" value="1"/>
</dbReference>
<dbReference type="VEuPathDB" id="CryptoDB:Vbra_510"/>
<keyword evidence="3" id="KW-1185">Reference proteome</keyword>
<accession>A0A0G4GTX5</accession>
<dbReference type="AlphaFoldDB" id="A0A0G4GTX5"/>
<organism evidence="2 3">
    <name type="scientific">Vitrella brassicaformis (strain CCMP3155)</name>
    <dbReference type="NCBI Taxonomy" id="1169540"/>
    <lineage>
        <taxon>Eukaryota</taxon>
        <taxon>Sar</taxon>
        <taxon>Alveolata</taxon>
        <taxon>Colpodellida</taxon>
        <taxon>Vitrellaceae</taxon>
        <taxon>Vitrella</taxon>
    </lineage>
</organism>
<feature type="domain" description="Barstar (barnase inhibitor)" evidence="1">
    <location>
        <begin position="10"/>
        <end position="70"/>
    </location>
</feature>
<dbReference type="SUPFAM" id="SSF52038">
    <property type="entry name" value="Barstar-related"/>
    <property type="match status" value="1"/>
</dbReference>
<protein>
    <recommendedName>
        <fullName evidence="1">Barstar (barnase inhibitor) domain-containing protein</fullName>
    </recommendedName>
</protein>
<sequence>MSQTTDKPIYEIDGADFSTLDGFYDALMAAMPLPSWFGRNLDALNDVFREYFWPDGPFVLVWKNHELSKEHFNYYYHPSHEKVLFDLLVEIMTEGDGEVREWVELRLE</sequence>